<organism evidence="3 4">
    <name type="scientific">Pseudorhizobium halotolerans</name>
    <dbReference type="NCBI Taxonomy" id="1233081"/>
    <lineage>
        <taxon>Bacteria</taxon>
        <taxon>Pseudomonadati</taxon>
        <taxon>Pseudomonadota</taxon>
        <taxon>Alphaproteobacteria</taxon>
        <taxon>Hyphomicrobiales</taxon>
        <taxon>Rhizobiaceae</taxon>
        <taxon>Rhizobium/Agrobacterium group</taxon>
        <taxon>Pseudorhizobium</taxon>
    </lineage>
</organism>
<evidence type="ECO:0000313" key="3">
    <source>
        <dbReference type="EMBL" id="CAD7053692.1"/>
    </source>
</evidence>
<dbReference type="InterPro" id="IPR013762">
    <property type="entry name" value="Integrase-like_cat_sf"/>
</dbReference>
<dbReference type="Gene3D" id="1.10.443.10">
    <property type="entry name" value="Intergrase catalytic core"/>
    <property type="match status" value="1"/>
</dbReference>
<dbReference type="EMBL" id="CABFWE030000013">
    <property type="protein sequence ID" value="CAD7053692.1"/>
    <property type="molecule type" value="Genomic_DNA"/>
</dbReference>
<comment type="caution">
    <text evidence="3">The sequence shown here is derived from an EMBL/GenBank/DDBJ whole genome shotgun (WGS) entry which is preliminary data.</text>
</comment>
<protein>
    <submittedName>
        <fullName evidence="3">Integrase</fullName>
    </submittedName>
</protein>
<dbReference type="InterPro" id="IPR011010">
    <property type="entry name" value="DNA_brk_join_enz"/>
</dbReference>
<evidence type="ECO:0000313" key="4">
    <source>
        <dbReference type="Proteomes" id="UP000601041"/>
    </source>
</evidence>
<gene>
    <name evidence="3" type="ORF">RHAB21_04537</name>
</gene>
<reference evidence="3 4" key="1">
    <citation type="submission" date="2020-11" db="EMBL/GenBank/DDBJ databases">
        <authorList>
            <person name="Lassalle F."/>
        </authorList>
    </citation>
    <scope>NUCLEOTIDE SEQUENCE [LARGE SCALE GENOMIC DNA]</scope>
    <source>
        <strain evidence="3 4">AB21</strain>
    </source>
</reference>
<sequence>MSLSRYTVTVKADDDTDENAVIGYDPPLRTFFLQAFPDEQTDQYALWFGTLLSGSVFRKIDRWGNVSQRALEPAAVNATVKKRAEMAGLEPTDLSAHGLRSGYFTEAANRGISLPEAMEQSRHRSFQPASSYHNNATTRSGRAARLL</sequence>
<keyword evidence="1" id="KW-0233">DNA recombination</keyword>
<accession>A0ABM8PXE1</accession>
<name>A0ABM8PXE1_9HYPH</name>
<dbReference type="SUPFAM" id="SSF56349">
    <property type="entry name" value="DNA breaking-rejoining enzymes"/>
    <property type="match status" value="1"/>
</dbReference>
<dbReference type="Proteomes" id="UP000601041">
    <property type="component" value="Unassembled WGS sequence"/>
</dbReference>
<proteinExistence type="predicted"/>
<feature type="region of interest" description="Disordered" evidence="2">
    <location>
        <begin position="118"/>
        <end position="147"/>
    </location>
</feature>
<feature type="compositionally biased region" description="Polar residues" evidence="2">
    <location>
        <begin position="127"/>
        <end position="140"/>
    </location>
</feature>
<evidence type="ECO:0000256" key="1">
    <source>
        <dbReference type="ARBA" id="ARBA00023172"/>
    </source>
</evidence>
<keyword evidence="4" id="KW-1185">Reference proteome</keyword>
<evidence type="ECO:0000256" key="2">
    <source>
        <dbReference type="SAM" id="MobiDB-lite"/>
    </source>
</evidence>